<dbReference type="InterPro" id="IPR032710">
    <property type="entry name" value="NTF2-like_dom_sf"/>
</dbReference>
<evidence type="ECO:0000259" key="1">
    <source>
        <dbReference type="Pfam" id="PF12680"/>
    </source>
</evidence>
<dbReference type="AlphaFoldDB" id="A0A1N7MQE6"/>
<feature type="domain" description="SnoaL-like" evidence="1">
    <location>
        <begin position="9"/>
        <end position="102"/>
    </location>
</feature>
<proteinExistence type="predicted"/>
<dbReference type="Gene3D" id="3.10.450.50">
    <property type="match status" value="1"/>
</dbReference>
<accession>A0A1N7MQE6</accession>
<organism evidence="2 3">
    <name type="scientific">Phaeovulum vinaykumarii</name>
    <dbReference type="NCBI Taxonomy" id="407234"/>
    <lineage>
        <taxon>Bacteria</taxon>
        <taxon>Pseudomonadati</taxon>
        <taxon>Pseudomonadota</taxon>
        <taxon>Alphaproteobacteria</taxon>
        <taxon>Rhodobacterales</taxon>
        <taxon>Paracoccaceae</taxon>
        <taxon>Phaeovulum</taxon>
    </lineage>
</organism>
<evidence type="ECO:0000313" key="2">
    <source>
        <dbReference type="EMBL" id="SIS88337.1"/>
    </source>
</evidence>
<dbReference type="Proteomes" id="UP000186098">
    <property type="component" value="Unassembled WGS sequence"/>
</dbReference>
<gene>
    <name evidence="2" type="ORF">SAMN05421795_1092</name>
</gene>
<dbReference type="SUPFAM" id="SSF54427">
    <property type="entry name" value="NTF2-like"/>
    <property type="match status" value="1"/>
</dbReference>
<keyword evidence="3" id="KW-1185">Reference proteome</keyword>
<sequence length="128" mass="14768">MTTKQLCIDYLKALNEGNLADVRALFSDNAKVVSPLYGVLDAFDFYADLFKDTNRSETSLLNVFDTSEMSKSVALHFRYEWTLADGKLVSFECVDVFELNDARDRFEKLTIIYDTAPLRQDFDNLRRT</sequence>
<dbReference type="InterPro" id="IPR037401">
    <property type="entry name" value="SnoaL-like"/>
</dbReference>
<evidence type="ECO:0000313" key="3">
    <source>
        <dbReference type="Proteomes" id="UP000186098"/>
    </source>
</evidence>
<dbReference type="EMBL" id="FTOM01000009">
    <property type="protein sequence ID" value="SIS88337.1"/>
    <property type="molecule type" value="Genomic_DNA"/>
</dbReference>
<name>A0A1N7MQE6_9RHOB</name>
<dbReference type="Pfam" id="PF12680">
    <property type="entry name" value="SnoaL_2"/>
    <property type="match status" value="1"/>
</dbReference>
<protein>
    <submittedName>
        <fullName evidence="2">SnoaL-like domain-containing protein</fullName>
    </submittedName>
</protein>
<reference evidence="3" key="1">
    <citation type="submission" date="2017-01" db="EMBL/GenBank/DDBJ databases">
        <authorList>
            <person name="Varghese N."/>
            <person name="Submissions S."/>
        </authorList>
    </citation>
    <scope>NUCLEOTIDE SEQUENCE [LARGE SCALE GENOMIC DNA]</scope>
    <source>
        <strain evidence="3">DSM 18714</strain>
    </source>
</reference>
<dbReference type="STRING" id="407234.SAMN05421795_1092"/>